<accession>A0A0N4UKW7</accession>
<evidence type="ECO:0000313" key="2">
    <source>
        <dbReference type="Proteomes" id="UP000038040"/>
    </source>
</evidence>
<protein>
    <submittedName>
        <fullName evidence="4">Reverse transcriptase domain-containing protein</fullName>
    </submittedName>
</protein>
<sequence>MKGIKGIASNICSPLLVYGELTNKNWCSSGLRSFPYIIQLCDTLDNGHLLSSRGVQISAEHNVADLEYADDCPFLLTVIANNANNANQCVNRIDTNFAKLPMIDDAKSEKSCSRPAAAHLWLYRHGQAPSDMLDYVLCDMYTKQIELSKTILRFQNNEL</sequence>
<evidence type="ECO:0000313" key="4">
    <source>
        <dbReference type="WBParaSite" id="DME_0000840401-mRNA-1"/>
    </source>
</evidence>
<proteinExistence type="predicted"/>
<reference evidence="1 3" key="2">
    <citation type="submission" date="2018-11" db="EMBL/GenBank/DDBJ databases">
        <authorList>
            <consortium name="Pathogen Informatics"/>
        </authorList>
    </citation>
    <scope>NUCLEOTIDE SEQUENCE [LARGE SCALE GENOMIC DNA]</scope>
</reference>
<name>A0A0N4UKW7_DRAME</name>
<dbReference type="Proteomes" id="UP000038040">
    <property type="component" value="Unplaced"/>
</dbReference>
<dbReference type="Proteomes" id="UP000274756">
    <property type="component" value="Unassembled WGS sequence"/>
</dbReference>
<reference evidence="4" key="1">
    <citation type="submission" date="2017-02" db="UniProtKB">
        <authorList>
            <consortium name="WormBaseParasite"/>
        </authorList>
    </citation>
    <scope>IDENTIFICATION</scope>
</reference>
<evidence type="ECO:0000313" key="3">
    <source>
        <dbReference type="Proteomes" id="UP000274756"/>
    </source>
</evidence>
<dbReference type="WBParaSite" id="DME_0000840401-mRNA-1">
    <property type="protein sequence ID" value="DME_0000840401-mRNA-1"/>
    <property type="gene ID" value="DME_0000840401"/>
</dbReference>
<gene>
    <name evidence="1" type="ORF">DME_LOCUS2410</name>
</gene>
<dbReference type="EMBL" id="UYYG01000059">
    <property type="protein sequence ID" value="VDN52437.1"/>
    <property type="molecule type" value="Genomic_DNA"/>
</dbReference>
<keyword evidence="3" id="KW-1185">Reference proteome</keyword>
<organism evidence="2 4">
    <name type="scientific">Dracunculus medinensis</name>
    <name type="common">Guinea worm</name>
    <dbReference type="NCBI Taxonomy" id="318479"/>
    <lineage>
        <taxon>Eukaryota</taxon>
        <taxon>Metazoa</taxon>
        <taxon>Ecdysozoa</taxon>
        <taxon>Nematoda</taxon>
        <taxon>Chromadorea</taxon>
        <taxon>Rhabditida</taxon>
        <taxon>Spirurina</taxon>
        <taxon>Dracunculoidea</taxon>
        <taxon>Dracunculidae</taxon>
        <taxon>Dracunculus</taxon>
    </lineage>
</organism>
<evidence type="ECO:0000313" key="1">
    <source>
        <dbReference type="EMBL" id="VDN52437.1"/>
    </source>
</evidence>
<dbReference type="AlphaFoldDB" id="A0A0N4UKW7"/>